<dbReference type="CDD" id="cd03506">
    <property type="entry name" value="Delta6-FADS-like"/>
    <property type="match status" value="1"/>
</dbReference>
<sequence>MAAARPTARSKDIVLERRKIEALIAEGRKVIIVEGKVLKVDAWLPYHPGGDKAILHMVGRDATNEVKAFHSAETQQMMLRYQIGKVDGQWIDYLPPIQGGKFRQDNGEPAQSNTPAAESDDESTLTESSQESSPLFEPAHGSTMRRRFGSSSALSESSSTSVESLALDGSEEKVIPKSAADERTQRELQHDLETFPKLDSATQGRIIQLYQQLDQRLRDEGLYDCNYKAYAREIARYTALAIVSLFCLRQGWYVASATFLGALWHQLVFTVHDAGHMGITHDFQTDSLIGIFVANWIGGLSCCWWKRNHNVHHIVTNSAEHDPDIQHMPFFAITHRFFDGLTSSYYDRVMTFDAVAKVTLKYQHYLYYPILALGRFNLYALSWQYILLGQGPRKGPAAWHRWLELAGQIFFWYWFGYLVVYKSIPTNGERFAFVMISHAVTMLVHVQITLSHFAMSTADLGVKESFPQRMLRTTMDVQCPEWLDFFHGGLQFQAVHHLFPRMPRHNLRAAQKHVMQFCDEVGIPYTVYGFVEGNGKVIGRLSEIAQQARILAECQRSMTVQDVFESH</sequence>
<evidence type="ECO:0000256" key="9">
    <source>
        <dbReference type="ARBA" id="ARBA00022723"/>
    </source>
</evidence>
<comment type="subcellular location">
    <subcellularLocation>
        <location evidence="1">Membrane</location>
        <topology evidence="1">Multi-pass membrane protein</topology>
    </subcellularLocation>
</comment>
<dbReference type="GeneID" id="54364618"/>
<evidence type="ECO:0000256" key="1">
    <source>
        <dbReference type="ARBA" id="ARBA00004141"/>
    </source>
</evidence>
<comment type="pathway">
    <text evidence="3">Sphingolipid metabolism.</text>
</comment>
<keyword evidence="14" id="KW-0443">Lipid metabolism</keyword>
<dbReference type="SUPFAM" id="SSF55856">
    <property type="entry name" value="Cytochrome b5-like heme/steroid binding domain"/>
    <property type="match status" value="1"/>
</dbReference>
<dbReference type="InterPro" id="IPR005804">
    <property type="entry name" value="FA_desaturase_dom"/>
</dbReference>
<reference evidence="20" key="1">
    <citation type="submission" date="2020-01" db="EMBL/GenBank/DDBJ databases">
        <authorList>
            <consortium name="DOE Joint Genome Institute"/>
            <person name="Haridas S."/>
            <person name="Albert R."/>
            <person name="Binder M."/>
            <person name="Bloem J."/>
            <person name="Labutti K."/>
            <person name="Salamov A."/>
            <person name="Andreopoulos B."/>
            <person name="Baker S.E."/>
            <person name="Barry K."/>
            <person name="Bills G."/>
            <person name="Bluhm B.H."/>
            <person name="Cannon C."/>
            <person name="Castanera R."/>
            <person name="Culley D.E."/>
            <person name="Daum C."/>
            <person name="Ezra D."/>
            <person name="Gonzalez J.B."/>
            <person name="Henrissat B."/>
            <person name="Kuo A."/>
            <person name="Liang C."/>
            <person name="Lipzen A."/>
            <person name="Lutzoni F."/>
            <person name="Magnuson J."/>
            <person name="Mondo S."/>
            <person name="Nolan M."/>
            <person name="Ohm R."/>
            <person name="Pangilinan J."/>
            <person name="Park H.-J."/>
            <person name="Ramirez L."/>
            <person name="Alfaro M."/>
            <person name="Sun H."/>
            <person name="Tritt A."/>
            <person name="Yoshinaga Y."/>
            <person name="Zwiers L.-H."/>
            <person name="Turgeon B.G."/>
            <person name="Goodwin S.B."/>
            <person name="Spatafora J.W."/>
            <person name="Crous P.W."/>
            <person name="Grigoriev I.V."/>
        </authorList>
    </citation>
    <scope>NUCLEOTIDE SEQUENCE</scope>
    <source>
        <strain evidence="20">CBS 342.82</strain>
    </source>
</reference>
<dbReference type="AlphaFoldDB" id="A0A6J3LZH9"/>
<evidence type="ECO:0000256" key="8">
    <source>
        <dbReference type="ARBA" id="ARBA00022692"/>
    </source>
</evidence>
<dbReference type="Pfam" id="PF00173">
    <property type="entry name" value="Cyt-b5"/>
    <property type="match status" value="1"/>
</dbReference>
<accession>A0A6J3LZH9</accession>
<dbReference type="RefSeq" id="XP_033457705.1">
    <property type="nucleotide sequence ID" value="XM_033606818.1"/>
</dbReference>
<feature type="transmembrane region" description="Helical" evidence="17">
    <location>
        <begin position="237"/>
        <end position="267"/>
    </location>
</feature>
<evidence type="ECO:0000313" key="20">
    <source>
        <dbReference type="RefSeq" id="XP_033457705.1"/>
    </source>
</evidence>
<keyword evidence="11 17" id="KW-1133">Transmembrane helix</keyword>
<dbReference type="OrthoDB" id="260091at2759"/>
<evidence type="ECO:0000256" key="17">
    <source>
        <dbReference type="SAM" id="Phobius"/>
    </source>
</evidence>
<evidence type="ECO:0000256" key="6">
    <source>
        <dbReference type="ARBA" id="ARBA00016939"/>
    </source>
</evidence>
<feature type="compositionally biased region" description="Low complexity" evidence="16">
    <location>
        <begin position="150"/>
        <end position="167"/>
    </location>
</feature>
<keyword evidence="12" id="KW-0560">Oxidoreductase</keyword>
<dbReference type="GO" id="GO:0046872">
    <property type="term" value="F:metal ion binding"/>
    <property type="evidence" value="ECO:0007669"/>
    <property type="project" value="UniProtKB-KW"/>
</dbReference>
<name>A0A6J3LZH9_9PEZI</name>
<dbReference type="GO" id="GO:0016717">
    <property type="term" value="F:oxidoreductase activity, acting on paired donors, with oxidation of a pair of donors resulting in the reduction of molecular oxygen to two molecules of water"/>
    <property type="evidence" value="ECO:0007669"/>
    <property type="project" value="TreeGrafter"/>
</dbReference>
<keyword evidence="9" id="KW-0479">Metal-binding</keyword>
<feature type="domain" description="Cytochrome b5 heme-binding" evidence="18">
    <location>
        <begin position="31"/>
        <end position="87"/>
    </location>
</feature>
<feature type="transmembrane region" description="Helical" evidence="17">
    <location>
        <begin position="399"/>
        <end position="420"/>
    </location>
</feature>
<dbReference type="PANTHER" id="PTHR19353:SF30">
    <property type="entry name" value="DELTA 8-(E)-SPHINGOLIPID DESATURASE"/>
    <property type="match status" value="1"/>
</dbReference>
<keyword evidence="8 17" id="KW-0812">Transmembrane</keyword>
<dbReference type="PROSITE" id="PS50255">
    <property type="entry name" value="CYTOCHROME_B5_2"/>
    <property type="match status" value="1"/>
</dbReference>
<dbReference type="GO" id="GO:0016020">
    <property type="term" value="C:membrane"/>
    <property type="evidence" value="ECO:0007669"/>
    <property type="project" value="UniProtKB-SubCell"/>
</dbReference>
<feature type="transmembrane region" description="Helical" evidence="17">
    <location>
        <begin position="287"/>
        <end position="305"/>
    </location>
</feature>
<dbReference type="InterPro" id="IPR012171">
    <property type="entry name" value="Fatty_acid_desaturase"/>
</dbReference>
<dbReference type="InterPro" id="IPR036400">
    <property type="entry name" value="Cyt_B5-like_heme/steroid_sf"/>
</dbReference>
<dbReference type="Proteomes" id="UP000504637">
    <property type="component" value="Unplaced"/>
</dbReference>
<feature type="transmembrane region" description="Helical" evidence="17">
    <location>
        <begin position="432"/>
        <end position="455"/>
    </location>
</feature>
<evidence type="ECO:0000256" key="14">
    <source>
        <dbReference type="ARBA" id="ARBA00023098"/>
    </source>
</evidence>
<keyword evidence="10" id="KW-0746">Sphingolipid metabolism</keyword>
<keyword evidence="7" id="KW-0349">Heme</keyword>
<dbReference type="Pfam" id="PF00487">
    <property type="entry name" value="FA_desaturase"/>
    <property type="match status" value="1"/>
</dbReference>
<dbReference type="UniPathway" id="UPA00222"/>
<protein>
    <recommendedName>
        <fullName evidence="6">Delta 8-(E)-sphingolipid desaturase</fullName>
        <ecNumber evidence="5">1.14.19.18</ecNumber>
    </recommendedName>
</protein>
<dbReference type="SMART" id="SM01117">
    <property type="entry name" value="Cyt-b5"/>
    <property type="match status" value="1"/>
</dbReference>
<gene>
    <name evidence="20" type="ORF">K489DRAFT_39487</name>
</gene>
<evidence type="ECO:0000256" key="11">
    <source>
        <dbReference type="ARBA" id="ARBA00022989"/>
    </source>
</evidence>
<comment type="similarity">
    <text evidence="4">Belongs to the fatty acid desaturase type 1 family.</text>
</comment>
<evidence type="ECO:0000256" key="4">
    <source>
        <dbReference type="ARBA" id="ARBA00009295"/>
    </source>
</evidence>
<organism evidence="20">
    <name type="scientific">Dissoconium aciculare CBS 342.82</name>
    <dbReference type="NCBI Taxonomy" id="1314786"/>
    <lineage>
        <taxon>Eukaryota</taxon>
        <taxon>Fungi</taxon>
        <taxon>Dikarya</taxon>
        <taxon>Ascomycota</taxon>
        <taxon>Pezizomycotina</taxon>
        <taxon>Dothideomycetes</taxon>
        <taxon>Dothideomycetidae</taxon>
        <taxon>Mycosphaerellales</taxon>
        <taxon>Dissoconiaceae</taxon>
        <taxon>Dissoconium</taxon>
    </lineage>
</organism>
<evidence type="ECO:0000256" key="7">
    <source>
        <dbReference type="ARBA" id="ARBA00022617"/>
    </source>
</evidence>
<dbReference type="EC" id="1.14.19.18" evidence="5"/>
<evidence type="ECO:0000256" key="2">
    <source>
        <dbReference type="ARBA" id="ARBA00004760"/>
    </source>
</evidence>
<keyword evidence="15 17" id="KW-0472">Membrane</keyword>
<evidence type="ECO:0000256" key="5">
    <source>
        <dbReference type="ARBA" id="ARBA00012019"/>
    </source>
</evidence>
<evidence type="ECO:0000313" key="19">
    <source>
        <dbReference type="Proteomes" id="UP000504637"/>
    </source>
</evidence>
<keyword evidence="19" id="KW-1185">Reference proteome</keyword>
<evidence type="ECO:0000256" key="13">
    <source>
        <dbReference type="ARBA" id="ARBA00023004"/>
    </source>
</evidence>
<reference evidence="20" key="2">
    <citation type="submission" date="2020-04" db="EMBL/GenBank/DDBJ databases">
        <authorList>
            <consortium name="NCBI Genome Project"/>
        </authorList>
    </citation>
    <scope>NUCLEOTIDE SEQUENCE</scope>
    <source>
        <strain evidence="20">CBS 342.82</strain>
    </source>
</reference>
<evidence type="ECO:0000256" key="15">
    <source>
        <dbReference type="ARBA" id="ARBA00023136"/>
    </source>
</evidence>
<dbReference type="PANTHER" id="PTHR19353">
    <property type="entry name" value="FATTY ACID DESATURASE 2"/>
    <property type="match status" value="1"/>
</dbReference>
<evidence type="ECO:0000259" key="18">
    <source>
        <dbReference type="PROSITE" id="PS50255"/>
    </source>
</evidence>
<dbReference type="Gene3D" id="3.10.120.10">
    <property type="entry name" value="Cytochrome b5-like heme/steroid binding domain"/>
    <property type="match status" value="1"/>
</dbReference>
<feature type="region of interest" description="Disordered" evidence="16">
    <location>
        <begin position="97"/>
        <end position="168"/>
    </location>
</feature>
<dbReference type="GO" id="GO:0006665">
    <property type="term" value="P:sphingolipid metabolic process"/>
    <property type="evidence" value="ECO:0007669"/>
    <property type="project" value="UniProtKB-UniPathway"/>
</dbReference>
<dbReference type="PIRSF" id="PIRSF015921">
    <property type="entry name" value="FA_sphinglp_des"/>
    <property type="match status" value="1"/>
</dbReference>
<evidence type="ECO:0000256" key="16">
    <source>
        <dbReference type="SAM" id="MobiDB-lite"/>
    </source>
</evidence>
<evidence type="ECO:0000256" key="10">
    <source>
        <dbReference type="ARBA" id="ARBA00022919"/>
    </source>
</evidence>
<reference evidence="20" key="3">
    <citation type="submission" date="2025-08" db="UniProtKB">
        <authorList>
            <consortium name="RefSeq"/>
        </authorList>
    </citation>
    <scope>IDENTIFICATION</scope>
    <source>
        <strain evidence="20">CBS 342.82</strain>
    </source>
</reference>
<evidence type="ECO:0000256" key="12">
    <source>
        <dbReference type="ARBA" id="ARBA00023002"/>
    </source>
</evidence>
<proteinExistence type="inferred from homology"/>
<feature type="transmembrane region" description="Helical" evidence="17">
    <location>
        <begin position="365"/>
        <end position="387"/>
    </location>
</feature>
<dbReference type="InterPro" id="IPR001199">
    <property type="entry name" value="Cyt_B5-like_heme/steroid-bd"/>
</dbReference>
<keyword evidence="13" id="KW-0408">Iron</keyword>
<comment type="pathway">
    <text evidence="2">Lipid metabolism; sphingolipid metabolism.</text>
</comment>
<evidence type="ECO:0000256" key="3">
    <source>
        <dbReference type="ARBA" id="ARBA00004991"/>
    </source>
</evidence>